<evidence type="ECO:0000256" key="2">
    <source>
        <dbReference type="ARBA" id="ARBA00005042"/>
    </source>
</evidence>
<keyword evidence="7 15" id="KW-0812">Transmembrane</keyword>
<evidence type="ECO:0000256" key="7">
    <source>
        <dbReference type="ARBA" id="ARBA00022692"/>
    </source>
</evidence>
<keyword evidence="12" id="KW-1208">Phospholipid metabolism</keyword>
<dbReference type="Pfam" id="PF01066">
    <property type="entry name" value="CDP-OH_P_transf"/>
    <property type="match status" value="1"/>
</dbReference>
<dbReference type="EMBL" id="CP010975">
    <property type="protein sequence ID" value="AKE52308.1"/>
    <property type="molecule type" value="Genomic_DNA"/>
</dbReference>
<name>A0A0F6RCC5_9GAMM</name>
<dbReference type="InterPro" id="IPR043130">
    <property type="entry name" value="CDP-OH_PTrfase_TM_dom"/>
</dbReference>
<keyword evidence="10 15" id="KW-0472">Membrane</keyword>
<dbReference type="KEGG" id="kge:TQ33_1356"/>
<evidence type="ECO:0000256" key="9">
    <source>
        <dbReference type="ARBA" id="ARBA00023098"/>
    </source>
</evidence>
<evidence type="ECO:0000256" key="3">
    <source>
        <dbReference type="ARBA" id="ARBA00010441"/>
    </source>
</evidence>
<accession>A0A0F6RCC5</accession>
<dbReference type="GO" id="GO:0016020">
    <property type="term" value="C:membrane"/>
    <property type="evidence" value="ECO:0007669"/>
    <property type="project" value="UniProtKB-SubCell"/>
</dbReference>
<evidence type="ECO:0000256" key="6">
    <source>
        <dbReference type="ARBA" id="ARBA00022516"/>
    </source>
</evidence>
<dbReference type="RefSeq" id="WP_046561394.1">
    <property type="nucleotide sequence ID" value="NZ_CP010975.1"/>
</dbReference>
<comment type="subcellular location">
    <subcellularLocation>
        <location evidence="1">Membrane</location>
        <topology evidence="1">Multi-pass membrane protein</topology>
    </subcellularLocation>
</comment>
<keyword evidence="16" id="KW-0808">Transferase</keyword>
<dbReference type="Gene3D" id="1.20.120.1760">
    <property type="match status" value="1"/>
</dbReference>
<evidence type="ECO:0000256" key="10">
    <source>
        <dbReference type="ARBA" id="ARBA00023136"/>
    </source>
</evidence>
<comment type="pathway">
    <text evidence="2">Phospholipid metabolism; phosphatidylglycerol biosynthesis; phosphatidylglycerol from CDP-diacylglycerol: step 1/2.</text>
</comment>
<evidence type="ECO:0000256" key="4">
    <source>
        <dbReference type="ARBA" id="ARBA00013170"/>
    </source>
</evidence>
<feature type="transmembrane region" description="Helical" evidence="15">
    <location>
        <begin position="7"/>
        <end position="24"/>
    </location>
</feature>
<dbReference type="PANTHER" id="PTHR14269:SF11">
    <property type="entry name" value="CDP-DIACYLGLYCEROL--GLYCEROL-3-PHOSPHATE 3-PHOSPHATIDYLTRANSFERASE"/>
    <property type="match status" value="1"/>
</dbReference>
<evidence type="ECO:0000313" key="16">
    <source>
        <dbReference type="EMBL" id="AKE52308.1"/>
    </source>
</evidence>
<evidence type="ECO:0000256" key="11">
    <source>
        <dbReference type="ARBA" id="ARBA00023209"/>
    </source>
</evidence>
<sequence>MGLNTIPNIITVMRVVLIVPFAYFMWQQEYVTALVIFLIAGVSDGLDGLLAKRFNWQSRFGSITDPLADKILLFVAILLLVMKGQLSWSLLWISTGRDIFIVGGATAYHYLVEPYEMRPSLISKWNTALMILLVLLVLVHLAWFALPVQLLEVLEISVILTCIISGLHYTWLGICHYRTRDSRSSLKSQVQSNDEVSGKAAGKAVEKS</sequence>
<evidence type="ECO:0000256" key="8">
    <source>
        <dbReference type="ARBA" id="ARBA00022989"/>
    </source>
</evidence>
<evidence type="ECO:0000256" key="1">
    <source>
        <dbReference type="ARBA" id="ARBA00004141"/>
    </source>
</evidence>
<keyword evidence="8 15" id="KW-1133">Transmembrane helix</keyword>
<gene>
    <name evidence="16" type="ORF">TQ33_1356</name>
</gene>
<keyword evidence="6" id="KW-0444">Lipid biosynthesis</keyword>
<evidence type="ECO:0000313" key="17">
    <source>
        <dbReference type="Proteomes" id="UP000034071"/>
    </source>
</evidence>
<dbReference type="EC" id="2.7.8.5" evidence="4"/>
<protein>
    <recommendedName>
        <fullName evidence="5">CDP-diacylglycerol--glycerol-3-phosphate 3-phosphatidyltransferase</fullName>
        <ecNumber evidence="4">2.7.8.5</ecNumber>
    </recommendedName>
</protein>
<proteinExistence type="inferred from homology"/>
<dbReference type="InterPro" id="IPR004570">
    <property type="entry name" value="Phosphatidylglycerol_P_synth"/>
</dbReference>
<evidence type="ECO:0000256" key="15">
    <source>
        <dbReference type="SAM" id="Phobius"/>
    </source>
</evidence>
<feature type="transmembrane region" description="Helical" evidence="15">
    <location>
        <begin position="30"/>
        <end position="50"/>
    </location>
</feature>
<evidence type="ECO:0000256" key="12">
    <source>
        <dbReference type="ARBA" id="ARBA00023264"/>
    </source>
</evidence>
<keyword evidence="9" id="KW-0443">Lipid metabolism</keyword>
<comment type="similarity">
    <text evidence="3">Belongs to the CDP-alcohol phosphatidyltransferase class-I family.</text>
</comment>
<comment type="catalytic activity">
    <reaction evidence="13">
        <text>a CDP-1,2-diacyl-sn-glycerol + sn-glycerol 3-phosphate = a 1,2-diacyl-sn-glycero-3-phospho-(1'-sn-glycero-3'-phosphate) + CMP + H(+)</text>
        <dbReference type="Rhea" id="RHEA:12593"/>
        <dbReference type="ChEBI" id="CHEBI:15378"/>
        <dbReference type="ChEBI" id="CHEBI:57597"/>
        <dbReference type="ChEBI" id="CHEBI:58332"/>
        <dbReference type="ChEBI" id="CHEBI:60110"/>
        <dbReference type="ChEBI" id="CHEBI:60377"/>
        <dbReference type="EC" id="2.7.8.5"/>
    </reaction>
</comment>
<feature type="transmembrane region" description="Helical" evidence="15">
    <location>
        <begin position="127"/>
        <end position="146"/>
    </location>
</feature>
<dbReference type="STRING" id="914150.TQ33_1356"/>
<feature type="transmembrane region" description="Helical" evidence="15">
    <location>
        <begin position="158"/>
        <end position="177"/>
    </location>
</feature>
<evidence type="ECO:0000256" key="14">
    <source>
        <dbReference type="SAM" id="MobiDB-lite"/>
    </source>
</evidence>
<dbReference type="PIRSF" id="PIRSF000847">
    <property type="entry name" value="Phos_ph_gly_syn"/>
    <property type="match status" value="1"/>
</dbReference>
<dbReference type="OrthoDB" id="9796672at2"/>
<reference evidence="16 17" key="1">
    <citation type="submission" date="2015-02" db="EMBL/GenBank/DDBJ databases">
        <title>Complete genome sequence of Kangiella geojedonensis strain YCS-5T.</title>
        <authorList>
            <person name="Kim K.M."/>
        </authorList>
    </citation>
    <scope>NUCLEOTIDE SEQUENCE [LARGE SCALE GENOMIC DNA]</scope>
    <source>
        <strain evidence="16 17">YCS-5</strain>
    </source>
</reference>
<keyword evidence="17" id="KW-1185">Reference proteome</keyword>
<evidence type="ECO:0000256" key="13">
    <source>
        <dbReference type="ARBA" id="ARBA00048586"/>
    </source>
</evidence>
<dbReference type="Proteomes" id="UP000034071">
    <property type="component" value="Chromosome"/>
</dbReference>
<dbReference type="GO" id="GO:0046474">
    <property type="term" value="P:glycerophospholipid biosynthetic process"/>
    <property type="evidence" value="ECO:0007669"/>
    <property type="project" value="TreeGrafter"/>
</dbReference>
<feature type="transmembrane region" description="Helical" evidence="15">
    <location>
        <begin position="71"/>
        <end position="93"/>
    </location>
</feature>
<keyword evidence="11" id="KW-0594">Phospholipid biosynthesis</keyword>
<dbReference type="GO" id="GO:0008444">
    <property type="term" value="F:CDP-diacylglycerol-glycerol-3-phosphate 3-phosphatidyltransferase activity"/>
    <property type="evidence" value="ECO:0007669"/>
    <property type="project" value="UniProtKB-EC"/>
</dbReference>
<dbReference type="HOGENOM" id="CLU_051314_6_2_6"/>
<dbReference type="InterPro" id="IPR000462">
    <property type="entry name" value="CDP-OH_P_trans"/>
</dbReference>
<organism evidence="16 17">
    <name type="scientific">Kangiella geojedonensis</name>
    <dbReference type="NCBI Taxonomy" id="914150"/>
    <lineage>
        <taxon>Bacteria</taxon>
        <taxon>Pseudomonadati</taxon>
        <taxon>Pseudomonadota</taxon>
        <taxon>Gammaproteobacteria</taxon>
        <taxon>Kangiellales</taxon>
        <taxon>Kangiellaceae</taxon>
        <taxon>Kangiella</taxon>
    </lineage>
</organism>
<dbReference type="InterPro" id="IPR050324">
    <property type="entry name" value="CDP-alcohol_PTase-I"/>
</dbReference>
<feature type="region of interest" description="Disordered" evidence="14">
    <location>
        <begin position="188"/>
        <end position="208"/>
    </location>
</feature>
<evidence type="ECO:0000256" key="5">
    <source>
        <dbReference type="ARBA" id="ARBA00014944"/>
    </source>
</evidence>
<dbReference type="PANTHER" id="PTHR14269">
    <property type="entry name" value="CDP-DIACYLGLYCEROL--GLYCEROL-3-PHOSPHATE 3-PHOSPHATIDYLTRANSFERASE-RELATED"/>
    <property type="match status" value="1"/>
</dbReference>
<dbReference type="AlphaFoldDB" id="A0A0F6RCC5"/>